<proteinExistence type="predicted"/>
<organism evidence="1 2">
    <name type="scientific">Afipia felis</name>
    <name type="common">Cat scratch disease bacillus</name>
    <dbReference type="NCBI Taxonomy" id="1035"/>
    <lineage>
        <taxon>Bacteria</taxon>
        <taxon>Pseudomonadati</taxon>
        <taxon>Pseudomonadota</taxon>
        <taxon>Alphaproteobacteria</taxon>
        <taxon>Hyphomicrobiales</taxon>
        <taxon>Nitrobacteraceae</taxon>
        <taxon>Afipia</taxon>
    </lineage>
</organism>
<sequence>MDQFIHFENIRHYRKLLEEERNEEKRNILHKLLAEEEAKAIAGHPADSVDKSVMP</sequence>
<accession>A0A090MMP4</accession>
<reference evidence="1 2" key="1">
    <citation type="journal article" date="2014" name="Genome Announc.">
        <title>Genome Sequence of Afipia felis Strain 76713, Isolated in Hospital Water Using an Amoeba Co-Culture Procedure.</title>
        <authorList>
            <person name="Benamar S."/>
            <person name="La Scola B."/>
            <person name="Croce O."/>
        </authorList>
    </citation>
    <scope>NUCLEOTIDE SEQUENCE [LARGE SCALE GENOMIC DNA]</scope>
    <source>
        <strain evidence="1 2">76713</strain>
    </source>
</reference>
<protein>
    <submittedName>
        <fullName evidence="1">Uncharacterized protein</fullName>
    </submittedName>
</protein>
<gene>
    <name evidence="1" type="ORF">BN961_02084</name>
</gene>
<name>A0A090MMP4_AFIFE</name>
<dbReference type="Proteomes" id="UP000035762">
    <property type="component" value="Unassembled WGS sequence"/>
</dbReference>
<dbReference type="AlphaFoldDB" id="A0A090MMP4"/>
<dbReference type="RefSeq" id="WP_009340561.1">
    <property type="nucleotide sequence ID" value="NZ_CCAZ020000001.1"/>
</dbReference>
<comment type="caution">
    <text evidence="1">The sequence shown here is derived from an EMBL/GenBank/DDBJ whole genome shotgun (WGS) entry which is preliminary data.</text>
</comment>
<evidence type="ECO:0000313" key="2">
    <source>
        <dbReference type="Proteomes" id="UP000035762"/>
    </source>
</evidence>
<keyword evidence="2" id="KW-1185">Reference proteome</keyword>
<evidence type="ECO:0000313" key="1">
    <source>
        <dbReference type="EMBL" id="CEG08666.1"/>
    </source>
</evidence>
<dbReference type="EMBL" id="CCAZ020000001">
    <property type="protein sequence ID" value="CEG08666.1"/>
    <property type="molecule type" value="Genomic_DNA"/>
</dbReference>